<organism evidence="7 8">
    <name type="scientific">Sandaracinomonas limnophila</name>
    <dbReference type="NCBI Taxonomy" id="1862386"/>
    <lineage>
        <taxon>Bacteria</taxon>
        <taxon>Pseudomonadati</taxon>
        <taxon>Bacteroidota</taxon>
        <taxon>Cytophagia</taxon>
        <taxon>Cytophagales</taxon>
        <taxon>Flectobacillaceae</taxon>
        <taxon>Sandaracinomonas</taxon>
    </lineage>
</organism>
<feature type="transmembrane region" description="Helical" evidence="6">
    <location>
        <begin position="174"/>
        <end position="191"/>
    </location>
</feature>
<evidence type="ECO:0000256" key="4">
    <source>
        <dbReference type="ARBA" id="ARBA00022989"/>
    </source>
</evidence>
<dbReference type="GO" id="GO:0016020">
    <property type="term" value="C:membrane"/>
    <property type="evidence" value="ECO:0007669"/>
    <property type="project" value="UniProtKB-SubCell"/>
</dbReference>
<evidence type="ECO:0000256" key="6">
    <source>
        <dbReference type="SAM" id="Phobius"/>
    </source>
</evidence>
<feature type="transmembrane region" description="Helical" evidence="6">
    <location>
        <begin position="12"/>
        <end position="30"/>
    </location>
</feature>
<dbReference type="PANTHER" id="PTHR31885">
    <property type="entry name" value="GH04784P"/>
    <property type="match status" value="1"/>
</dbReference>
<name>A0A437PMK7_9BACT</name>
<dbReference type="GO" id="GO:0016787">
    <property type="term" value="F:hydrolase activity"/>
    <property type="evidence" value="ECO:0007669"/>
    <property type="project" value="TreeGrafter"/>
</dbReference>
<protein>
    <submittedName>
        <fullName evidence="7">Lysoplasmalogenase</fullName>
    </submittedName>
</protein>
<evidence type="ECO:0000256" key="3">
    <source>
        <dbReference type="ARBA" id="ARBA00022692"/>
    </source>
</evidence>
<gene>
    <name evidence="7" type="ORF">EOJ36_10565</name>
</gene>
<dbReference type="OrthoDB" id="5651790at2"/>
<evidence type="ECO:0000313" key="8">
    <source>
        <dbReference type="Proteomes" id="UP000282832"/>
    </source>
</evidence>
<keyword evidence="5 6" id="KW-0472">Membrane</keyword>
<dbReference type="AlphaFoldDB" id="A0A437PMK7"/>
<proteinExistence type="inferred from homology"/>
<dbReference type="EMBL" id="SACY01000005">
    <property type="protein sequence ID" value="RVU23512.1"/>
    <property type="molecule type" value="Genomic_DNA"/>
</dbReference>
<reference evidence="7 8" key="1">
    <citation type="submission" date="2019-01" db="EMBL/GenBank/DDBJ databases">
        <authorList>
            <person name="Chen W.-M."/>
        </authorList>
    </citation>
    <scope>NUCLEOTIDE SEQUENCE [LARGE SCALE GENOMIC DNA]</scope>
    <source>
        <strain evidence="7 8">FSY-15</strain>
    </source>
</reference>
<dbReference type="PANTHER" id="PTHR31885:SF6">
    <property type="entry name" value="GH04784P"/>
    <property type="match status" value="1"/>
</dbReference>
<sequence>MLENISKFRFLTLYVFVAILELLIDSFVLPTESLRFFTKPALMLLLIFFVIDNLQKNERSKIIYALFFAWLGDVFLLFSAPIFFPLGLLSFLVMQIIYIRMFREELFGFSKNLLLNLIMLILILVYVLFLLKILWPGVSTELSIPVVVYALALGSMAYFAFLRKAVASNLNFKLVFVGAILFVISDSLLAINKFYQSFSGNSFWVMGTYILAQLLLSVGLVNFAICKRLDIHESGKYN</sequence>
<evidence type="ECO:0000256" key="2">
    <source>
        <dbReference type="ARBA" id="ARBA00007375"/>
    </source>
</evidence>
<accession>A0A437PMK7</accession>
<dbReference type="Proteomes" id="UP000282832">
    <property type="component" value="Unassembled WGS sequence"/>
</dbReference>
<feature type="transmembrane region" description="Helical" evidence="6">
    <location>
        <begin position="113"/>
        <end position="136"/>
    </location>
</feature>
<keyword evidence="3 6" id="KW-0812">Transmembrane</keyword>
<comment type="caution">
    <text evidence="7">The sequence shown here is derived from an EMBL/GenBank/DDBJ whole genome shotgun (WGS) entry which is preliminary data.</text>
</comment>
<dbReference type="RefSeq" id="WP_127805148.1">
    <property type="nucleotide sequence ID" value="NZ_SACY01000005.1"/>
</dbReference>
<comment type="similarity">
    <text evidence="2">Belongs to the TMEM86 family.</text>
</comment>
<evidence type="ECO:0000256" key="5">
    <source>
        <dbReference type="ARBA" id="ARBA00023136"/>
    </source>
</evidence>
<feature type="transmembrane region" description="Helical" evidence="6">
    <location>
        <begin position="203"/>
        <end position="226"/>
    </location>
</feature>
<dbReference type="InterPro" id="IPR012506">
    <property type="entry name" value="TMEM86B-like"/>
</dbReference>
<keyword evidence="4 6" id="KW-1133">Transmembrane helix</keyword>
<dbReference type="Pfam" id="PF07947">
    <property type="entry name" value="YhhN"/>
    <property type="match status" value="1"/>
</dbReference>
<evidence type="ECO:0000256" key="1">
    <source>
        <dbReference type="ARBA" id="ARBA00004141"/>
    </source>
</evidence>
<keyword evidence="8" id="KW-1185">Reference proteome</keyword>
<evidence type="ECO:0000313" key="7">
    <source>
        <dbReference type="EMBL" id="RVU23512.1"/>
    </source>
</evidence>
<comment type="subcellular location">
    <subcellularLocation>
        <location evidence="1">Membrane</location>
        <topology evidence="1">Multi-pass membrane protein</topology>
    </subcellularLocation>
</comment>
<feature type="transmembrane region" description="Helical" evidence="6">
    <location>
        <begin position="36"/>
        <end position="54"/>
    </location>
</feature>
<feature type="transmembrane region" description="Helical" evidence="6">
    <location>
        <begin position="142"/>
        <end position="162"/>
    </location>
</feature>